<proteinExistence type="predicted"/>
<gene>
    <name evidence="2" type="ORF">Athai_37830</name>
</gene>
<name>A0A7R7DR09_9ACTN</name>
<sequence>MISGLLVTAATMAAVALVLVVIDRWAGDRRTLDHDVASTIFNMVGVLYAVLLAFVVVQVWQTNDDAQNYSQAEANDVSEIYFTARALPQPQRDQLKNLARSYAETVATVEWPAMAHGATSPRAVADVARMRVVILSYHPHDYRGQVLMTQILDSVNQTVDARRNRTSRATSPVPTVMWIGLLAGGAITVGFTLSFGYGRLRHQILMCAAVAGLLAFTLWLVQQMGHPYAGSIGVGPDAFTEVIGKFRQYP</sequence>
<organism evidence="2 3">
    <name type="scientific">Actinocatenispora thailandica</name>
    <dbReference type="NCBI Taxonomy" id="227318"/>
    <lineage>
        <taxon>Bacteria</taxon>
        <taxon>Bacillati</taxon>
        <taxon>Actinomycetota</taxon>
        <taxon>Actinomycetes</taxon>
        <taxon>Micromonosporales</taxon>
        <taxon>Micromonosporaceae</taxon>
        <taxon>Actinocatenispora</taxon>
    </lineage>
</organism>
<keyword evidence="3" id="KW-1185">Reference proteome</keyword>
<dbReference type="Pfam" id="PF14023">
    <property type="entry name" value="Bestrophin-like"/>
    <property type="match status" value="1"/>
</dbReference>
<feature type="transmembrane region" description="Helical" evidence="1">
    <location>
        <begin position="39"/>
        <end position="60"/>
    </location>
</feature>
<dbReference type="EMBL" id="AP023355">
    <property type="protein sequence ID" value="BCJ36280.1"/>
    <property type="molecule type" value="Genomic_DNA"/>
</dbReference>
<keyword evidence="1" id="KW-1133">Transmembrane helix</keyword>
<protein>
    <recommendedName>
        <fullName evidence="4">DUF4239 domain-containing protein</fullName>
    </recommendedName>
</protein>
<dbReference type="KEGG" id="atl:Athai_37830"/>
<keyword evidence="1" id="KW-0812">Transmembrane</keyword>
<feature type="transmembrane region" description="Helical" evidence="1">
    <location>
        <begin position="204"/>
        <end position="221"/>
    </location>
</feature>
<feature type="transmembrane region" description="Helical" evidence="1">
    <location>
        <begin position="6"/>
        <end position="27"/>
    </location>
</feature>
<evidence type="ECO:0000256" key="1">
    <source>
        <dbReference type="SAM" id="Phobius"/>
    </source>
</evidence>
<evidence type="ECO:0008006" key="4">
    <source>
        <dbReference type="Google" id="ProtNLM"/>
    </source>
</evidence>
<feature type="transmembrane region" description="Helical" evidence="1">
    <location>
        <begin position="176"/>
        <end position="197"/>
    </location>
</feature>
<dbReference type="InterPro" id="IPR025333">
    <property type="entry name" value="DUF4239"/>
</dbReference>
<evidence type="ECO:0000313" key="2">
    <source>
        <dbReference type="EMBL" id="BCJ36280.1"/>
    </source>
</evidence>
<dbReference type="Proteomes" id="UP000611640">
    <property type="component" value="Chromosome"/>
</dbReference>
<reference evidence="2 3" key="1">
    <citation type="submission" date="2020-08" db="EMBL/GenBank/DDBJ databases">
        <title>Whole genome shotgun sequence of Actinocatenispora thailandica NBRC 105041.</title>
        <authorList>
            <person name="Komaki H."/>
            <person name="Tamura T."/>
        </authorList>
    </citation>
    <scope>NUCLEOTIDE SEQUENCE [LARGE SCALE GENOMIC DNA]</scope>
    <source>
        <strain evidence="2 3">NBRC 105041</strain>
    </source>
</reference>
<keyword evidence="1" id="KW-0472">Membrane</keyword>
<evidence type="ECO:0000313" key="3">
    <source>
        <dbReference type="Proteomes" id="UP000611640"/>
    </source>
</evidence>
<dbReference type="AlphaFoldDB" id="A0A7R7DR09"/>
<dbReference type="RefSeq" id="WP_203962678.1">
    <property type="nucleotide sequence ID" value="NZ_AP023355.1"/>
</dbReference>
<accession>A0A7R7DR09</accession>